<evidence type="ECO:0000259" key="8">
    <source>
        <dbReference type="Pfam" id="PF23559"/>
    </source>
</evidence>
<keyword evidence="10" id="KW-1185">Reference proteome</keyword>
<organism evidence="9 10">
    <name type="scientific">Rubroshorea leprosula</name>
    <dbReference type="NCBI Taxonomy" id="152421"/>
    <lineage>
        <taxon>Eukaryota</taxon>
        <taxon>Viridiplantae</taxon>
        <taxon>Streptophyta</taxon>
        <taxon>Embryophyta</taxon>
        <taxon>Tracheophyta</taxon>
        <taxon>Spermatophyta</taxon>
        <taxon>Magnoliopsida</taxon>
        <taxon>eudicotyledons</taxon>
        <taxon>Gunneridae</taxon>
        <taxon>Pentapetalae</taxon>
        <taxon>rosids</taxon>
        <taxon>malvids</taxon>
        <taxon>Malvales</taxon>
        <taxon>Dipterocarpaceae</taxon>
        <taxon>Rubroshorea</taxon>
    </lineage>
</organism>
<dbReference type="SUPFAM" id="SSF52540">
    <property type="entry name" value="P-loop containing nucleoside triphosphate hydrolases"/>
    <property type="match status" value="1"/>
</dbReference>
<dbReference type="Gene3D" id="3.40.50.300">
    <property type="entry name" value="P-loop containing nucleotide triphosphate hydrolases"/>
    <property type="match status" value="1"/>
</dbReference>
<comment type="caution">
    <text evidence="9">The sequence shown here is derived from an EMBL/GenBank/DDBJ whole genome shotgun (WGS) entry which is preliminary data.</text>
</comment>
<dbReference type="SUPFAM" id="SSF52058">
    <property type="entry name" value="L domain-like"/>
    <property type="match status" value="1"/>
</dbReference>
<dbReference type="AlphaFoldDB" id="A0AAV5ILH2"/>
<dbReference type="PROSITE" id="PS51450">
    <property type="entry name" value="LRR"/>
    <property type="match status" value="1"/>
</dbReference>
<evidence type="ECO:0000256" key="3">
    <source>
        <dbReference type="ARBA" id="ARBA00022821"/>
    </source>
</evidence>
<feature type="domain" description="Disease resistance N-terminal" evidence="7">
    <location>
        <begin position="14"/>
        <end position="94"/>
    </location>
</feature>
<keyword evidence="2" id="KW-0547">Nucleotide-binding</keyword>
<keyword evidence="4" id="KW-0067">ATP-binding</keyword>
<evidence type="ECO:0000256" key="4">
    <source>
        <dbReference type="ARBA" id="ARBA00022840"/>
    </source>
</evidence>
<evidence type="ECO:0000259" key="7">
    <source>
        <dbReference type="Pfam" id="PF18052"/>
    </source>
</evidence>
<reference evidence="9 10" key="1">
    <citation type="journal article" date="2021" name="Commun. Biol.">
        <title>The genome of Shorea leprosula (Dipterocarpaceae) highlights the ecological relevance of drought in aseasonal tropical rainforests.</title>
        <authorList>
            <person name="Ng K.K.S."/>
            <person name="Kobayashi M.J."/>
            <person name="Fawcett J.A."/>
            <person name="Hatakeyama M."/>
            <person name="Paape T."/>
            <person name="Ng C.H."/>
            <person name="Ang C.C."/>
            <person name="Tnah L.H."/>
            <person name="Lee C.T."/>
            <person name="Nishiyama T."/>
            <person name="Sese J."/>
            <person name="O'Brien M.J."/>
            <person name="Copetti D."/>
            <person name="Mohd Noor M.I."/>
            <person name="Ong R.C."/>
            <person name="Putra M."/>
            <person name="Sireger I.Z."/>
            <person name="Indrioko S."/>
            <person name="Kosugi Y."/>
            <person name="Izuno A."/>
            <person name="Isagi Y."/>
            <person name="Lee S.L."/>
            <person name="Shimizu K.K."/>
        </authorList>
    </citation>
    <scope>NUCLEOTIDE SEQUENCE [LARGE SCALE GENOMIC DNA]</scope>
    <source>
        <strain evidence="9">214</strain>
    </source>
</reference>
<dbReference type="InterPro" id="IPR058922">
    <property type="entry name" value="WHD_DRP"/>
</dbReference>
<dbReference type="InterPro" id="IPR036388">
    <property type="entry name" value="WH-like_DNA-bd_sf"/>
</dbReference>
<dbReference type="InterPro" id="IPR002182">
    <property type="entry name" value="NB-ARC"/>
</dbReference>
<dbReference type="PRINTS" id="PR00364">
    <property type="entry name" value="DISEASERSIST"/>
</dbReference>
<gene>
    <name evidence="9" type="ORF">SLEP1_g13780</name>
</gene>
<dbReference type="Gene3D" id="1.10.10.10">
    <property type="entry name" value="Winged helix-like DNA-binding domain superfamily/Winged helix DNA-binding domain"/>
    <property type="match status" value="1"/>
</dbReference>
<dbReference type="GO" id="GO:0005524">
    <property type="term" value="F:ATP binding"/>
    <property type="evidence" value="ECO:0007669"/>
    <property type="project" value="UniProtKB-KW"/>
</dbReference>
<dbReference type="InterPro" id="IPR032675">
    <property type="entry name" value="LRR_dom_sf"/>
</dbReference>
<evidence type="ECO:0000313" key="9">
    <source>
        <dbReference type="EMBL" id="GKV01210.1"/>
    </source>
</evidence>
<keyword evidence="1" id="KW-0677">Repeat</keyword>
<dbReference type="InterPro" id="IPR027417">
    <property type="entry name" value="P-loop_NTPase"/>
</dbReference>
<sequence>MATFIGELSTELSGILSNKLKDEFLAIKGVNHDIEILKKNLDTIDRELQLADLKNNFHVNMSLWLMRLTDTLYDIEDVLDELEYRKTQLEKSTKWERFLYSNLQIMKFKYCRPLVQEIRKISNNLEFIANEKGSGIMQGGQSLWQISSHSIGSLASDIYGRDDVLHLITETLLSNQRTAPLAIVGIAGVGKTALNQVLYSDPTVKNHFDIKLWVSVSRRLDLKRIGRELLGVVNGAVNGQSISDTMIFKKIAECISGKRIFLVLDDVWNGQGTDWSSLHVAFQSAAPSSRILITTRSCRVAKEMDAMIFHLGLLNLHDSFKLMGDAFKDRDLEECQRLKQVGLRIAEKAGGLPSAAITLGSLLRFKTEYEDWEQVLKTPIWDIKAVVQKVFVPFLPNYLDMELDVKRCFLFLSLFPRGSNYNSNEIINFWCSQKFVKSTAEGKENLEMLVSLSFLRVAERDNEGNVLSYTMDNIIHDLLTCYSANEVVFQEVKDKEMVVLPSKVLKTRHLGLVGVPSDLSGSTKLRTLIVTTEQQVEDSKGEDLKHLFCPCLRSLDFHTSRGSSYSLFQRGLPKEFSKLIHLRRLNLSHNDSISRLPNSLCLLYNLKILLLEACPMLKTLPKKIGNLGKLQELNTNESGIRQYPKGVKLLSLLTSLNGIYVQLDANGKYFSLENFENLNQLILCIKGNLKEGNDEELGFSSEEHCASTEVGRYFVWCLGSPIETRKKNVGPLNKFER</sequence>
<keyword evidence="5" id="KW-0175">Coiled coil</keyword>
<dbReference type="Pfam" id="PF00931">
    <property type="entry name" value="NB-ARC"/>
    <property type="match status" value="1"/>
</dbReference>
<dbReference type="Proteomes" id="UP001054252">
    <property type="component" value="Unassembled WGS sequence"/>
</dbReference>
<dbReference type="InterPro" id="IPR042197">
    <property type="entry name" value="Apaf_helical"/>
</dbReference>
<dbReference type="EMBL" id="BPVZ01000016">
    <property type="protein sequence ID" value="GKV01210.1"/>
    <property type="molecule type" value="Genomic_DNA"/>
</dbReference>
<dbReference type="Pfam" id="PF23559">
    <property type="entry name" value="WHD_DRP"/>
    <property type="match status" value="1"/>
</dbReference>
<dbReference type="InterPro" id="IPR001611">
    <property type="entry name" value="Leu-rich_rpt"/>
</dbReference>
<dbReference type="GO" id="GO:0043531">
    <property type="term" value="F:ADP binding"/>
    <property type="evidence" value="ECO:0007669"/>
    <property type="project" value="InterPro"/>
</dbReference>
<evidence type="ECO:0000256" key="1">
    <source>
        <dbReference type="ARBA" id="ARBA00022737"/>
    </source>
</evidence>
<dbReference type="GO" id="GO:0051707">
    <property type="term" value="P:response to other organism"/>
    <property type="evidence" value="ECO:0007669"/>
    <property type="project" value="UniProtKB-ARBA"/>
</dbReference>
<dbReference type="PANTHER" id="PTHR36766">
    <property type="entry name" value="PLANT BROAD-SPECTRUM MILDEW RESISTANCE PROTEIN RPW8"/>
    <property type="match status" value="1"/>
</dbReference>
<feature type="domain" description="NB-ARC" evidence="6">
    <location>
        <begin position="164"/>
        <end position="325"/>
    </location>
</feature>
<evidence type="ECO:0000256" key="2">
    <source>
        <dbReference type="ARBA" id="ARBA00022741"/>
    </source>
</evidence>
<dbReference type="InterPro" id="IPR041118">
    <property type="entry name" value="Rx_N"/>
</dbReference>
<evidence type="ECO:0000313" key="10">
    <source>
        <dbReference type="Proteomes" id="UP001054252"/>
    </source>
</evidence>
<evidence type="ECO:0000256" key="5">
    <source>
        <dbReference type="SAM" id="Coils"/>
    </source>
</evidence>
<dbReference type="GO" id="GO:0006952">
    <property type="term" value="P:defense response"/>
    <property type="evidence" value="ECO:0007669"/>
    <property type="project" value="UniProtKB-KW"/>
</dbReference>
<feature type="domain" description="Disease resistance protein winged helix" evidence="8">
    <location>
        <begin position="414"/>
        <end position="478"/>
    </location>
</feature>
<name>A0AAV5ILH2_9ROSI</name>
<dbReference type="Gene3D" id="1.10.8.430">
    <property type="entry name" value="Helical domain of apoptotic protease-activating factors"/>
    <property type="match status" value="1"/>
</dbReference>
<dbReference type="Gene3D" id="1.20.5.4130">
    <property type="match status" value="1"/>
</dbReference>
<proteinExistence type="predicted"/>
<protein>
    <submittedName>
        <fullName evidence="9">Uncharacterized protein</fullName>
    </submittedName>
</protein>
<dbReference type="Pfam" id="PF18052">
    <property type="entry name" value="Rx_N"/>
    <property type="match status" value="1"/>
</dbReference>
<keyword evidence="3" id="KW-0611">Plant defense</keyword>
<feature type="coiled-coil region" evidence="5">
    <location>
        <begin position="27"/>
        <end position="54"/>
    </location>
</feature>
<accession>A0AAV5ILH2</accession>
<dbReference type="Gene3D" id="3.80.10.10">
    <property type="entry name" value="Ribonuclease Inhibitor"/>
    <property type="match status" value="1"/>
</dbReference>
<evidence type="ECO:0000259" key="6">
    <source>
        <dbReference type="Pfam" id="PF00931"/>
    </source>
</evidence>
<dbReference type="PANTHER" id="PTHR36766:SF30">
    <property type="entry name" value="TIR-NBS TYPE DISEASE RESISTANCE PROTEIN-RELATED"/>
    <property type="match status" value="1"/>
</dbReference>